<feature type="region of interest" description="Disordered" evidence="1">
    <location>
        <begin position="27"/>
        <end position="62"/>
    </location>
</feature>
<accession>A0A517T310</accession>
<keyword evidence="3" id="KW-1185">Reference proteome</keyword>
<evidence type="ECO:0000256" key="1">
    <source>
        <dbReference type="SAM" id="MobiDB-lite"/>
    </source>
</evidence>
<evidence type="ECO:0000313" key="2">
    <source>
        <dbReference type="EMBL" id="QDT62765.1"/>
    </source>
</evidence>
<feature type="compositionally biased region" description="Low complexity" evidence="1">
    <location>
        <begin position="51"/>
        <end position="62"/>
    </location>
</feature>
<protein>
    <recommendedName>
        <fullName evidence="4">SLA1 homology domain-containing protein</fullName>
    </recommendedName>
</protein>
<dbReference type="Proteomes" id="UP000315003">
    <property type="component" value="Chromosome"/>
</dbReference>
<feature type="compositionally biased region" description="Low complexity" evidence="1">
    <location>
        <begin position="275"/>
        <end position="289"/>
    </location>
</feature>
<dbReference type="EMBL" id="CP036272">
    <property type="protein sequence ID" value="QDT62765.1"/>
    <property type="molecule type" value="Genomic_DNA"/>
</dbReference>
<dbReference type="Gene3D" id="2.30.30.700">
    <property type="entry name" value="SLA1 homology domain 1"/>
    <property type="match status" value="1"/>
</dbReference>
<gene>
    <name evidence="2" type="ORF">SV7mr_53160</name>
</gene>
<evidence type="ECO:0000313" key="3">
    <source>
        <dbReference type="Proteomes" id="UP000315003"/>
    </source>
</evidence>
<dbReference type="AlphaFoldDB" id="A0A517T310"/>
<reference evidence="2 3" key="1">
    <citation type="submission" date="2019-02" db="EMBL/GenBank/DDBJ databases">
        <title>Deep-cultivation of Planctomycetes and their phenomic and genomic characterization uncovers novel biology.</title>
        <authorList>
            <person name="Wiegand S."/>
            <person name="Jogler M."/>
            <person name="Boedeker C."/>
            <person name="Pinto D."/>
            <person name="Vollmers J."/>
            <person name="Rivas-Marin E."/>
            <person name="Kohn T."/>
            <person name="Peeters S.H."/>
            <person name="Heuer A."/>
            <person name="Rast P."/>
            <person name="Oberbeckmann S."/>
            <person name="Bunk B."/>
            <person name="Jeske O."/>
            <person name="Meyerdierks A."/>
            <person name="Storesund J.E."/>
            <person name="Kallscheuer N."/>
            <person name="Luecker S."/>
            <person name="Lage O.M."/>
            <person name="Pohl T."/>
            <person name="Merkel B.J."/>
            <person name="Hornburger P."/>
            <person name="Mueller R.-W."/>
            <person name="Bruemmer F."/>
            <person name="Labrenz M."/>
            <person name="Spormann A.M."/>
            <person name="Op den Camp H."/>
            <person name="Overmann J."/>
            <person name="Amann R."/>
            <person name="Jetten M.S.M."/>
            <person name="Mascher T."/>
            <person name="Medema M.H."/>
            <person name="Devos D.P."/>
            <person name="Kaster A.-K."/>
            <person name="Ovreas L."/>
            <person name="Rohde M."/>
            <person name="Galperin M.Y."/>
            <person name="Jogler C."/>
        </authorList>
    </citation>
    <scope>NUCLEOTIDE SEQUENCE [LARGE SCALE GENOMIC DNA]</scope>
    <source>
        <strain evidence="2 3">SV_7m_r</strain>
    </source>
</reference>
<dbReference type="OrthoDB" id="288935at2"/>
<evidence type="ECO:0008006" key="4">
    <source>
        <dbReference type="Google" id="ProtNLM"/>
    </source>
</evidence>
<organism evidence="2 3">
    <name type="scientific">Stieleria bergensis</name>
    <dbReference type="NCBI Taxonomy" id="2528025"/>
    <lineage>
        <taxon>Bacteria</taxon>
        <taxon>Pseudomonadati</taxon>
        <taxon>Planctomycetota</taxon>
        <taxon>Planctomycetia</taxon>
        <taxon>Pirellulales</taxon>
        <taxon>Pirellulaceae</taxon>
        <taxon>Stieleria</taxon>
    </lineage>
</organism>
<sequence>MAILISSALLGPSLVGWDAPVHAQQPALSNVSTTSNPGWNLRWRRSPNVQAPPAGASQPAIAAPAQPAIASSRRLASTAVPTATVPVTTNAATSNTLQFRRPAFAAPQATGQIALASDQRPVHANAVAQQGQWVGDSSMVATAEFVQPTHLEAPVNPIRQVQDQQVATGNYRLPANQGGPVAADQQAKSADLFNNPFVRDQGKSPTIAVPVRSAQAESVLQGSAPAAMVGQLPQENIALPSQLPPASETLPTPPQSNQLRQPANPPSIPNSLQLPGDAAPSDAASGFAAPQPPAMPAPTIPAPATDKPAATPPAGGGLREQLTPNPFNQLDPAKRPMPQEETAPENAAPRVEFGQPRLETQPRPLTPKRDQFSCEDFRKRIAEQTLDKISLDPSPPFRPEATDERRFRKAVERFSAGQQVRDWTGIDGEVLGTGRFIDLSYEQVVIETSDGNQQRIALSSLNEGDLGYVTENWGLPKECLLEQVAYNQRQWTPMTMTWNASNICSNTRYFEQVNLERYGHSAGPILQPIASSAHFFGNVFALPYKMGIHPPNECHYPLGYYRPGNCAPWICQPIPLSWRGAATAGAFWGGAIALVP</sequence>
<feature type="compositionally biased region" description="Polar residues" evidence="1">
    <location>
        <begin position="27"/>
        <end position="38"/>
    </location>
</feature>
<feature type="compositionally biased region" description="Pro residues" evidence="1">
    <location>
        <begin position="290"/>
        <end position="301"/>
    </location>
</feature>
<proteinExistence type="predicted"/>
<feature type="region of interest" description="Disordered" evidence="1">
    <location>
        <begin position="239"/>
        <end position="348"/>
    </location>
</feature>
<feature type="compositionally biased region" description="Low complexity" evidence="1">
    <location>
        <begin position="302"/>
        <end position="313"/>
    </location>
</feature>
<name>A0A517T310_9BACT</name>